<feature type="region of interest" description="Disordered" evidence="2">
    <location>
        <begin position="3705"/>
        <end position="3744"/>
    </location>
</feature>
<feature type="region of interest" description="Disordered" evidence="2">
    <location>
        <begin position="3221"/>
        <end position="3249"/>
    </location>
</feature>
<feature type="compositionally biased region" description="Low complexity" evidence="2">
    <location>
        <begin position="2360"/>
        <end position="2377"/>
    </location>
</feature>
<evidence type="ECO:0000256" key="2">
    <source>
        <dbReference type="SAM" id="MobiDB-lite"/>
    </source>
</evidence>
<feature type="compositionally biased region" description="Polar residues" evidence="2">
    <location>
        <begin position="2116"/>
        <end position="2125"/>
    </location>
</feature>
<feature type="compositionally biased region" description="Pro residues" evidence="2">
    <location>
        <begin position="1347"/>
        <end position="1356"/>
    </location>
</feature>
<feature type="compositionally biased region" description="Polar residues" evidence="2">
    <location>
        <begin position="2594"/>
        <end position="2606"/>
    </location>
</feature>
<feature type="region of interest" description="Disordered" evidence="2">
    <location>
        <begin position="1401"/>
        <end position="1421"/>
    </location>
</feature>
<evidence type="ECO:0000313" key="4">
    <source>
        <dbReference type="Proteomes" id="UP000015103"/>
    </source>
</evidence>
<protein>
    <submittedName>
        <fullName evidence="3">Uncharacterized protein</fullName>
    </submittedName>
</protein>
<feature type="compositionally biased region" description="Low complexity" evidence="2">
    <location>
        <begin position="2105"/>
        <end position="2115"/>
    </location>
</feature>
<feature type="compositionally biased region" description="Basic and acidic residues" evidence="2">
    <location>
        <begin position="1328"/>
        <end position="1343"/>
    </location>
</feature>
<feature type="region of interest" description="Disordered" evidence="2">
    <location>
        <begin position="1565"/>
        <end position="1596"/>
    </location>
</feature>
<feature type="compositionally biased region" description="Polar residues" evidence="2">
    <location>
        <begin position="2414"/>
        <end position="2425"/>
    </location>
</feature>
<feature type="region of interest" description="Disordered" evidence="2">
    <location>
        <begin position="1"/>
        <end position="45"/>
    </location>
</feature>
<feature type="compositionally biased region" description="Basic and acidic residues" evidence="2">
    <location>
        <begin position="1616"/>
        <end position="1636"/>
    </location>
</feature>
<feature type="region of interest" description="Disordered" evidence="2">
    <location>
        <begin position="2594"/>
        <end position="2692"/>
    </location>
</feature>
<feature type="region of interest" description="Disordered" evidence="2">
    <location>
        <begin position="1297"/>
        <end position="1389"/>
    </location>
</feature>
<proteinExistence type="predicted"/>
<feature type="coiled-coil region" evidence="1">
    <location>
        <begin position="1143"/>
        <end position="1174"/>
    </location>
</feature>
<feature type="compositionally biased region" description="Basic and acidic residues" evidence="2">
    <location>
        <begin position="3503"/>
        <end position="3515"/>
    </location>
</feature>
<feature type="region of interest" description="Disordered" evidence="2">
    <location>
        <begin position="2860"/>
        <end position="2917"/>
    </location>
</feature>
<dbReference type="eggNOG" id="ENOG502RX7F">
    <property type="taxonomic scope" value="Eukaryota"/>
</dbReference>
<feature type="compositionally biased region" description="Basic and acidic residues" evidence="2">
    <location>
        <begin position="2966"/>
        <end position="2982"/>
    </location>
</feature>
<feature type="compositionally biased region" description="Acidic residues" evidence="2">
    <location>
        <begin position="2680"/>
        <end position="2690"/>
    </location>
</feature>
<dbReference type="VEuPathDB" id="VectorBase:RPRC005326"/>
<dbReference type="InParanoid" id="T1HMQ2"/>
<feature type="compositionally biased region" description="Basic and acidic residues" evidence="2">
    <location>
        <begin position="1373"/>
        <end position="1383"/>
    </location>
</feature>
<feature type="region of interest" description="Disordered" evidence="2">
    <location>
        <begin position="1680"/>
        <end position="1792"/>
    </location>
</feature>
<feature type="region of interest" description="Disordered" evidence="2">
    <location>
        <begin position="2478"/>
        <end position="2498"/>
    </location>
</feature>
<organism evidence="3 4">
    <name type="scientific">Rhodnius prolixus</name>
    <name type="common">Triatomid bug</name>
    <dbReference type="NCBI Taxonomy" id="13249"/>
    <lineage>
        <taxon>Eukaryota</taxon>
        <taxon>Metazoa</taxon>
        <taxon>Ecdysozoa</taxon>
        <taxon>Arthropoda</taxon>
        <taxon>Hexapoda</taxon>
        <taxon>Insecta</taxon>
        <taxon>Pterygota</taxon>
        <taxon>Neoptera</taxon>
        <taxon>Paraneoptera</taxon>
        <taxon>Hemiptera</taxon>
        <taxon>Heteroptera</taxon>
        <taxon>Panheteroptera</taxon>
        <taxon>Cimicomorpha</taxon>
        <taxon>Reduviidae</taxon>
        <taxon>Triatominae</taxon>
        <taxon>Rhodnius</taxon>
    </lineage>
</organism>
<keyword evidence="1" id="KW-0175">Coiled coil</keyword>
<feature type="region of interest" description="Disordered" evidence="2">
    <location>
        <begin position="2951"/>
        <end position="2996"/>
    </location>
</feature>
<feature type="compositionally biased region" description="Basic and acidic residues" evidence="2">
    <location>
        <begin position="1770"/>
        <end position="1786"/>
    </location>
</feature>
<feature type="compositionally biased region" description="Basic and acidic residues" evidence="2">
    <location>
        <begin position="1686"/>
        <end position="1705"/>
    </location>
</feature>
<feature type="compositionally biased region" description="Basic and acidic residues" evidence="2">
    <location>
        <begin position="3101"/>
        <end position="3110"/>
    </location>
</feature>
<feature type="compositionally biased region" description="Low complexity" evidence="2">
    <location>
        <begin position="1637"/>
        <end position="1646"/>
    </location>
</feature>
<feature type="coiled-coil region" evidence="1">
    <location>
        <begin position="248"/>
        <end position="275"/>
    </location>
</feature>
<feature type="compositionally biased region" description="Basic and acidic residues" evidence="2">
    <location>
        <begin position="2217"/>
        <end position="2228"/>
    </location>
</feature>
<feature type="region of interest" description="Disordered" evidence="2">
    <location>
        <begin position="2200"/>
        <end position="2310"/>
    </location>
</feature>
<dbReference type="Proteomes" id="UP000015103">
    <property type="component" value="Unassembled WGS sequence"/>
</dbReference>
<feature type="compositionally biased region" description="Polar residues" evidence="2">
    <location>
        <begin position="1249"/>
        <end position="1259"/>
    </location>
</feature>
<feature type="compositionally biased region" description="Polar residues" evidence="2">
    <location>
        <begin position="2328"/>
        <end position="2339"/>
    </location>
</feature>
<dbReference type="STRING" id="13249.T1HMQ2"/>
<dbReference type="HOGENOM" id="CLU_224393_0_0_1"/>
<feature type="region of interest" description="Disordered" evidence="2">
    <location>
        <begin position="3276"/>
        <end position="3317"/>
    </location>
</feature>
<feature type="compositionally biased region" description="Low complexity" evidence="2">
    <location>
        <begin position="3225"/>
        <end position="3236"/>
    </location>
</feature>
<evidence type="ECO:0000256" key="1">
    <source>
        <dbReference type="SAM" id="Coils"/>
    </source>
</evidence>
<feature type="region of interest" description="Disordered" evidence="2">
    <location>
        <begin position="1232"/>
        <end position="1259"/>
    </location>
</feature>
<feature type="compositionally biased region" description="Acidic residues" evidence="2">
    <location>
        <begin position="2907"/>
        <end position="2916"/>
    </location>
</feature>
<feature type="compositionally biased region" description="Basic and acidic residues" evidence="2">
    <location>
        <begin position="2043"/>
        <end position="2104"/>
    </location>
</feature>
<feature type="compositionally biased region" description="Polar residues" evidence="2">
    <location>
        <begin position="2486"/>
        <end position="2497"/>
    </location>
</feature>
<feature type="compositionally biased region" description="Polar residues" evidence="2">
    <location>
        <begin position="2280"/>
        <end position="2300"/>
    </location>
</feature>
<feature type="compositionally biased region" description="Basic and acidic residues" evidence="2">
    <location>
        <begin position="2865"/>
        <end position="2887"/>
    </location>
</feature>
<feature type="region of interest" description="Disordered" evidence="2">
    <location>
        <begin position="1920"/>
        <end position="1941"/>
    </location>
</feature>
<feature type="compositionally biased region" description="Acidic residues" evidence="2">
    <location>
        <begin position="1741"/>
        <end position="1753"/>
    </location>
</feature>
<feature type="compositionally biased region" description="Basic and acidic residues" evidence="2">
    <location>
        <begin position="1"/>
        <end position="22"/>
    </location>
</feature>
<sequence>MAFTEKERSTSGEKISQRKPVDVTKIQNTKKEDIPGTDERHRKSPYDNVDQVYYTDLYDETVYPPQLGYNEIENETNFCLNSDIAGSAPSLIYDTGTDTFSELLFSSSNSETESFDDGVIPTNKTIETTGILYNISEQINKVPLMFQNYGYVPFTTSSSPTNSLETRLKMYTELCKESVTENTEDTVCLVTPENMELKKLESSIDAMLDEIEKEEEYYRNYFLKRETKYQPNHSVTTSVEESKPSSSLSQIEKQIEKLLKDVEHEENQILNTIEKRNAEKKYRNIVTARELNVNANFDDNMNIYDIERSTYTPSPTESYSTSEDEYEIRSGPKVQLKVGHKLGRSTINISLENSPKLQRRKAKLEQKLSLNRSLPSLFNTALTLPLREHYSFETISHSMNYSTCPTSSIEYISPSPIYGPENSGYCIWAMPTDQDDLNYGPVTSAAITQELMQELNKDEAIILSKNEDLKKEVEITEVKTPRTIKEPEVIKEFTIPKEIKKIDKTETVLAENQEIKGIITETDVKDTKLSYPLKKQDIKETKQSFDFKESTPESLTKQEIKQSIKKVDTKDTALPETIEKQESKEIITKSEVKVIAPEMIIPTEIKETYKKFDKKEVTSPDTVEKQKIKEIITKSEVKEIAPEMIIPTEIKETYKKFDKKEVTSPDTVEKQKIKEIITKSEVKEIAPEMIIPTEIKETYKKFDKKEVTSPDTVEKQKIKEIITKSEVKEIAPEMIIPTEIKETYKKFDKKEVTSPDTVEKQKIKEIITKSEVKEIAPEMIIPTEIKETYKKFDKKEVTSPDTVEKQKIKEIITKSEVKEIAPEMIIPTEIKETYKKFDKKEVTSPDTVEKQKIKEIITKSEVKEIAPEMIIPTEIKETYKKIDKKEVTSPDTVEKQKIKEIITKSEVKEIAPEMIIPTEIKETYKKIDKKEITSPDTVEKQKIKEITEKVDIKETAILTPIIKKEIQETVTSKILETITAPEVREKNEIKETGKNLPKTETLTEQEIKGVEMLETALDFDEEDLKKKFQDVDRSQQFVGVTECKQQTDDVGEIFEGKPFIIEDREEECKPYVTTPTQSRRVSGIGGSQRLSREERPTVRIVTDFVEDSDSESESENYIVTEPTEKKTYPTRKGVKFRFDSEDYREDKASDDEIEEVIEEIEEEEEEEIVDVEEEPIITEEIVIEPRLTKTERRFERMASVTTGAETKASEGEFQRIISQMSTEEVNQALEQWDKGGMTPSEGDSKDTTTEGSSDHISPTMQGYSDIFKVNLSNILPTTLYIEGPTYFPLKVKNSFGTDDFRNKASTKSDDNDSNTDFERNEQNSTVDGGKEGSHTLEPEEHGETAPIPSPRTPIKPLPREISKEIPTPPSHKQKQETHVEDSQKFASKKMFWEQMSTGSIDETVLKKEQEPPIPKPRMSIPTSSVLAEISKEISYSDASRELEVSDIEDAESLKLKGAITTADVAHGFTKERTLSQDGDTNSEVEYIATHELEDLSYDNPAFSQEEGEGLSEIAVLPRTKKLVYERSASLPCDSSLDISSDNVRVKKRIFEAQIKKEMVVEQLMAQLEEESSPEHKSIGQKDDLPATDTQAMVSRQIHSDIFSKELDEQIESLIPESKDIYQDKTVDKQELSRKISSELSQESSQPLEEKSEEVSSESQSIYDPNLSSSVAEALQYKNDVISKPSDSLEVHVDKSEIEDTEKVKEIEEDLREMDQKEDSVLQMPEEFDKVKVSSITSSQGESEDTFSESDVTPEDARFREQQDIQVYGPTEKEMKLMPEKEDEQKKQRNVYTPEEHIPDTVWEVPVQEEIYSLQEVTVQQLPIGSSISLDESEITEKIRKESITESEAREIAEIIVEDIETKLIELPTEEEVTEVWETEAADKQGQMPKKIHDAAELDTNKKSDTVLRYIRTDTTTSSMEITDEDLRSSGVDTDVSPLESQAGCVYPMSVRSGEESSDDVDNQELEHDLVGKEDLDKTLAEVRQSLEAVKEELIEEKKKKKDSITKESPSEFEFKVLSLEKTFSESIQECHHEEVSSSASTKKKVDQQETKVKKEDFSTSKATETTKTDEKITQEFSIKEEAVSESLKHDLKSRQEFSTEKSMSEESQTVSQSESITLSSKLSTSQEEKSEEKIKHTTLEKSEYETKEFTKEKSESLRDEVVLKDTSIILTEKTNEMSEATLQSDVQEGHEISETLISEIIEEDSRTIETVESQEVEIERGDDRKSPTQDDVTSASDSSEKLGGSDSAPTFDKPNIIIRKHKKSSVTIRPADPKSDYELYSSSGESHYHSFEQTSESARTPGSRPLSSDIEGLVPNLAGVTGSSEYESAISGQSTTMTSKDFHTAVSSLSSRDSMKSLDSESSGNLASVEVSSEASETLVPSAMELEKDMEPTGAVEPVDKPVITKSELRPKAQSFSESNDQSVSFDISAEEISEDEDAQIEQGSVDISQRMKRSLEMTFQPEPRPISEEIFPTVPQEEKYASSLDDMTSLVSSSDTGDVRTVIEVSRTESDRMDGSATSEQLSLTVSGTSELLSLTDLKDIDETTVINKVETTATQSPSILQQSTIESVTITTSSVLEQGIQSVCTQVTSKVSSLSHSNGPTQVEYNAEYDEGEPEVKKKGHRRNGSTSFRPSMVPVFYGKDLEKKKSEEISEDSAESDKYTESLTLKEGSQEEKKDIDEAERLEDEFYQTEADQGLHRDIREGRVILEDTYGLEELKDLDFAGKVSKSRLSSAAFSDDHADSELAELLKQCSTEVPSEDPIERPKTPEPVEECEIKDDTPEFSSEAQASVTELEMEYSGAFSRTSEYEAHISPIREKELLPQDLWEQSGMEQEEELAEAEAAFHTVSSQMLSSFPQSLLEEPIAEKHELETQESGLKEESGDRSKLGSSPVPDITVTQHMVPQEDSFEYPDDMEAVEKPETIISVSSKASSECDTDQGQEYVLDGYGVSSSSEQFRTQIAPCTQEKKEEEKDDVKEHDSNSESPTSDSFELLEKPDIADEFVIIEEVGREAQEQDSEGKGLKIGIRRVTPRSHTAPQKEEIISPPSTATKMTKLKYFGSGGAEEEIPFDFESGSPSKAEEKTEESSQEGSPPSAEEQDDFKPEVEAGKKWIEMQFQGEPVAQIYGYEIEYERGGPLEDIKEEDINDLESSSKIGSMGSQVSHSIGSFGSVKESLSSTPDYDVLAGRRFFTRSGEHDDVSMSSLQEFERLESLIALESAKHRSLGSQDSLTSSSNSRKHGSRSGGDDISLASLKEFEGLESACIAAERIEKKAKAEEESLLSEIEEGHESQASESESCVTVSVGAINRGESDEDDYEKRMFEIDEIIRQAQTNVESFMDAKSKELLDEAAKRESLARADSLEEISRVPDLDFDQPLYSVSYSSGKSYIQQWGDLGEDLLTSTDSLEMKTQISKISVDPFTTSADSLEMKMSQDVMSVSTDSIEALQKMKKKDVMTDSIEVGEKSSMITSTDSLEGKVTQTNSLDEEEQHIAGTHDQSSSSGKDGDLSSSGREDSAAEGAVGLFTNRMPPPRAEFLLGSTDSLEPTSSTATHATYQYETDSVMSSSFTSGDSTTMVDDNDEEAGARAAVWFDEGKPYVTEVIEPTIGDDDFSHMVHRTVEMPPEIHKVTFKGKDAEQALKQYIERFDPGEDISETREEDDKGNVHVKRVIQRRVIIRPEEMGGDTTDLTGPELEKYLKSLTDSKMGSVSPLLESVQISSSSTDSQTTTSTTITTKQWTSSQGSC</sequence>
<feature type="region of interest" description="Disordered" evidence="2">
    <location>
        <begin position="2328"/>
        <end position="2425"/>
    </location>
</feature>
<dbReference type="EMBL" id="ACPB03017455">
    <property type="status" value="NOT_ANNOTATED_CDS"/>
    <property type="molecule type" value="Genomic_DNA"/>
</dbReference>
<feature type="compositionally biased region" description="Polar residues" evidence="2">
    <location>
        <begin position="3466"/>
        <end position="3483"/>
    </location>
</feature>
<feature type="compositionally biased region" description="Polar residues" evidence="2">
    <location>
        <begin position="2951"/>
        <end position="2963"/>
    </location>
</feature>
<reference evidence="3" key="1">
    <citation type="submission" date="2015-05" db="UniProtKB">
        <authorList>
            <consortium name="EnsemblMetazoa"/>
        </authorList>
    </citation>
    <scope>IDENTIFICATION</scope>
</reference>
<feature type="compositionally biased region" description="Low complexity" evidence="2">
    <location>
        <begin position="3714"/>
        <end position="3744"/>
    </location>
</feature>
<dbReference type="EnsemblMetazoa" id="RPRC005326-RA">
    <property type="protein sequence ID" value="RPRC005326-PA"/>
    <property type="gene ID" value="RPRC005326"/>
</dbReference>
<dbReference type="OMA" id="PGKCTRE"/>
<feature type="region of interest" description="Disordered" evidence="2">
    <location>
        <begin position="1614"/>
        <end position="1666"/>
    </location>
</feature>
<feature type="coiled-coil region" evidence="1">
    <location>
        <begin position="1972"/>
        <end position="2003"/>
    </location>
</feature>
<feature type="region of interest" description="Disordered" evidence="2">
    <location>
        <begin position="2754"/>
        <end position="2787"/>
    </location>
</feature>
<feature type="compositionally biased region" description="Basic and acidic residues" evidence="2">
    <location>
        <begin position="2642"/>
        <end position="2651"/>
    </location>
</feature>
<feature type="region of interest" description="Disordered" evidence="2">
    <location>
        <begin position="2027"/>
        <end position="2157"/>
    </location>
</feature>
<feature type="compositionally biased region" description="Basic and acidic residues" evidence="2">
    <location>
        <begin position="1572"/>
        <end position="1584"/>
    </location>
</feature>
<keyword evidence="4" id="KW-1185">Reference proteome</keyword>
<feature type="region of interest" description="Disordered" evidence="2">
    <location>
        <begin position="3457"/>
        <end position="3516"/>
    </location>
</feature>
<feature type="compositionally biased region" description="Basic and acidic residues" evidence="2">
    <location>
        <begin position="3010"/>
        <end position="3022"/>
    </location>
</feature>
<feature type="region of interest" description="Disordered" evidence="2">
    <location>
        <begin position="3010"/>
        <end position="3110"/>
    </location>
</feature>
<feature type="compositionally biased region" description="Basic and acidic residues" evidence="2">
    <location>
        <begin position="2126"/>
        <end position="2157"/>
    </location>
</feature>
<feature type="compositionally biased region" description="Basic and acidic residues" evidence="2">
    <location>
        <begin position="29"/>
        <end position="45"/>
    </location>
</feature>
<evidence type="ECO:0000313" key="3">
    <source>
        <dbReference type="EnsemblMetazoa" id="RPRC005326-PA"/>
    </source>
</evidence>
<name>T1HMQ2_RHOPR</name>
<feature type="compositionally biased region" description="Basic and acidic residues" evidence="2">
    <location>
        <begin position="1298"/>
        <end position="1321"/>
    </location>
</feature>
<accession>T1HMQ2</accession>